<feature type="non-terminal residue" evidence="2">
    <location>
        <position position="102"/>
    </location>
</feature>
<dbReference type="AlphaFoldDB" id="A0A7K5A2M8"/>
<feature type="non-terminal residue" evidence="2">
    <location>
        <position position="1"/>
    </location>
</feature>
<sequence length="102" mass="12277">EQKVICLSSWRIKVIEGNTAICVEGKRRDMKDLCWHSNAITERISRQQVRTVSGSTYWLQGKIDSASMRREGFPYPFIKRFFYGFSKTWKQYTEEFLEERRR</sequence>
<reference evidence="2 3" key="1">
    <citation type="submission" date="2019-09" db="EMBL/GenBank/DDBJ databases">
        <title>Bird 10,000 Genomes (B10K) Project - Family phase.</title>
        <authorList>
            <person name="Zhang G."/>
        </authorList>
    </citation>
    <scope>NUCLEOTIDE SEQUENCE [LARGE SCALE GENOMIC DNA]</scope>
    <source>
        <strain evidence="2">B10K-DU-017-25</strain>
        <tissue evidence="2">Mixed tissue sample</tissue>
    </source>
</reference>
<protein>
    <submittedName>
        <fullName evidence="2">M18BP protein</fullName>
    </submittedName>
</protein>
<name>A0A7K5A2M8_9AVES</name>
<dbReference type="EMBL" id="VYZI01000531">
    <property type="protein sequence ID" value="NWR77945.1"/>
    <property type="molecule type" value="Genomic_DNA"/>
</dbReference>
<evidence type="ECO:0000313" key="2">
    <source>
        <dbReference type="EMBL" id="NWR77945.1"/>
    </source>
</evidence>
<dbReference type="PANTHER" id="PTHR16124:SF3">
    <property type="entry name" value="MIS18-BINDING PROTEIN 1"/>
    <property type="match status" value="1"/>
</dbReference>
<dbReference type="InterPro" id="IPR039110">
    <property type="entry name" value="KNL2-like"/>
</dbReference>
<comment type="caution">
    <text evidence="2">The sequence shown here is derived from an EMBL/GenBank/DDBJ whole genome shotgun (WGS) entry which is preliminary data.</text>
</comment>
<accession>A0A7K5A2M8</accession>
<keyword evidence="3" id="KW-1185">Reference proteome</keyword>
<dbReference type="InterPro" id="IPR015216">
    <property type="entry name" value="SANTA"/>
</dbReference>
<dbReference type="Proteomes" id="UP000517892">
    <property type="component" value="Unassembled WGS sequence"/>
</dbReference>
<gene>
    <name evidence="2" type="primary">Mis18bp1_0</name>
    <name evidence="2" type="ORF">CENUNI_R05743</name>
</gene>
<feature type="domain" description="SANTA" evidence="1">
    <location>
        <begin position="5"/>
        <end position="92"/>
    </location>
</feature>
<dbReference type="GO" id="GO:0000775">
    <property type="term" value="C:chromosome, centromeric region"/>
    <property type="evidence" value="ECO:0007669"/>
    <property type="project" value="TreeGrafter"/>
</dbReference>
<evidence type="ECO:0000259" key="1">
    <source>
        <dbReference type="Pfam" id="PF09133"/>
    </source>
</evidence>
<dbReference type="OrthoDB" id="118550at2759"/>
<proteinExistence type="predicted"/>
<evidence type="ECO:0000313" key="3">
    <source>
        <dbReference type="Proteomes" id="UP000517892"/>
    </source>
</evidence>
<dbReference type="PANTHER" id="PTHR16124">
    <property type="entry name" value="MIS18-BINDING PROTEIN 1"/>
    <property type="match status" value="1"/>
</dbReference>
<organism evidence="2 3">
    <name type="scientific">Centropus unirufus</name>
    <dbReference type="NCBI Taxonomy" id="1118519"/>
    <lineage>
        <taxon>Eukaryota</taxon>
        <taxon>Metazoa</taxon>
        <taxon>Chordata</taxon>
        <taxon>Craniata</taxon>
        <taxon>Vertebrata</taxon>
        <taxon>Euteleostomi</taxon>
        <taxon>Archelosauria</taxon>
        <taxon>Archosauria</taxon>
        <taxon>Dinosauria</taxon>
        <taxon>Saurischia</taxon>
        <taxon>Theropoda</taxon>
        <taxon>Coelurosauria</taxon>
        <taxon>Aves</taxon>
        <taxon>Neognathae</taxon>
        <taxon>Neoaves</taxon>
        <taxon>Otidimorphae</taxon>
        <taxon>Cuculiformes</taxon>
        <taxon>Centropidae</taxon>
        <taxon>Centropus</taxon>
    </lineage>
</organism>
<dbReference type="Pfam" id="PF09133">
    <property type="entry name" value="SANTA"/>
    <property type="match status" value="1"/>
</dbReference>